<protein>
    <recommendedName>
        <fullName evidence="5">Mitochondria-eating protein</fullName>
    </recommendedName>
    <alternativeName>
        <fullName evidence="12">Spermatogenesis-associated protein 18</fullName>
    </alternativeName>
</protein>
<dbReference type="PANTHER" id="PTHR21771:SF1">
    <property type="entry name" value="MITOCHONDRIA-EATING PROTEIN"/>
    <property type="match status" value="1"/>
</dbReference>
<evidence type="ECO:0000256" key="3">
    <source>
        <dbReference type="ARBA" id="ARBA00004496"/>
    </source>
</evidence>
<feature type="domain" description="Mitochondria-eating protein C-terminal" evidence="13">
    <location>
        <begin position="543"/>
        <end position="744"/>
    </location>
</feature>
<proteinExistence type="inferred from homology"/>
<dbReference type="GO" id="GO:0035695">
    <property type="term" value="P:mitophagy by internal vacuole formation"/>
    <property type="evidence" value="ECO:0007669"/>
    <property type="project" value="TreeGrafter"/>
</dbReference>
<dbReference type="EMBL" id="JH818634">
    <property type="protein sequence ID" value="EKC42698.1"/>
    <property type="molecule type" value="Genomic_DNA"/>
</dbReference>
<evidence type="ECO:0000256" key="6">
    <source>
        <dbReference type="ARBA" id="ARBA00022490"/>
    </source>
</evidence>
<comment type="subcellular location">
    <subcellularLocation>
        <location evidence="3">Cytoplasm</location>
    </subcellularLocation>
    <subcellularLocation>
        <location evidence="2">Mitochondrion matrix</location>
    </subcellularLocation>
    <subcellularLocation>
        <location evidence="1">Mitochondrion outer membrane</location>
    </subcellularLocation>
</comment>
<evidence type="ECO:0000256" key="1">
    <source>
        <dbReference type="ARBA" id="ARBA00004294"/>
    </source>
</evidence>
<keyword evidence="7" id="KW-1000">Mitochondrion outer membrane</keyword>
<dbReference type="PANTHER" id="PTHR21771">
    <property type="entry name" value="MITOCHONDRIA-EATING PROTEIN-RELATED"/>
    <property type="match status" value="1"/>
</dbReference>
<dbReference type="InterPro" id="IPR026169">
    <property type="entry name" value="MIEAP"/>
</dbReference>
<dbReference type="GO" id="GO:0005759">
    <property type="term" value="C:mitochondrial matrix"/>
    <property type="evidence" value="ECO:0007669"/>
    <property type="project" value="UniProtKB-SubCell"/>
</dbReference>
<dbReference type="GO" id="GO:0035694">
    <property type="term" value="P:mitochondrial protein catabolic process"/>
    <property type="evidence" value="ECO:0007669"/>
    <property type="project" value="InterPro"/>
</dbReference>
<dbReference type="Pfam" id="PF16026">
    <property type="entry name" value="MIEAP"/>
    <property type="match status" value="1"/>
</dbReference>
<comment type="similarity">
    <text evidence="4">Belongs to the MIEAP family.</text>
</comment>
<name>K1RAD2_MAGGI</name>
<dbReference type="GO" id="GO:0008289">
    <property type="term" value="F:lipid binding"/>
    <property type="evidence" value="ECO:0007669"/>
    <property type="project" value="UniProtKB-KW"/>
</dbReference>
<evidence type="ECO:0000256" key="7">
    <source>
        <dbReference type="ARBA" id="ARBA00022787"/>
    </source>
</evidence>
<dbReference type="GO" id="GO:0005741">
    <property type="term" value="C:mitochondrial outer membrane"/>
    <property type="evidence" value="ECO:0007669"/>
    <property type="project" value="UniProtKB-SubCell"/>
</dbReference>
<organism evidence="14">
    <name type="scientific">Magallana gigas</name>
    <name type="common">Pacific oyster</name>
    <name type="synonym">Crassostrea gigas</name>
    <dbReference type="NCBI Taxonomy" id="29159"/>
    <lineage>
        <taxon>Eukaryota</taxon>
        <taxon>Metazoa</taxon>
        <taxon>Spiralia</taxon>
        <taxon>Lophotrochozoa</taxon>
        <taxon>Mollusca</taxon>
        <taxon>Bivalvia</taxon>
        <taxon>Autobranchia</taxon>
        <taxon>Pteriomorphia</taxon>
        <taxon>Ostreida</taxon>
        <taxon>Ostreoidea</taxon>
        <taxon>Ostreidae</taxon>
        <taxon>Magallana</taxon>
    </lineage>
</organism>
<evidence type="ECO:0000256" key="4">
    <source>
        <dbReference type="ARBA" id="ARBA00008233"/>
    </source>
</evidence>
<sequence length="744" mass="84324">MSGAPAGFRMPSYNSSETLRSFCGMHSFKYKFVPTESSSSGSGRMERIRPERTPRQKVQSVWRNVRWAESFPDESLSMESTELTPNFALRRIVLLFETKKYDECATLIRRLNCVTFGNILQEVPMEVLLDSMPFSLSILEALYVKLSETTLETFPKDQLHMDLLVKRMVACFARMSQSGNRAEKNCNSYYPSCRNILRVVSFVDPNIKQQLKQKKKALDRCLKHMGQHGLVESSCGSLMNLHDSLKQELDKIVFQYRNALQKLDEMSLSAKHPTSSSVTSGKAPTEVSHQRLMQMTRSDVQVRIIKNRTLFNIVEPAVTNQCLKKLFHILEKRIEYDKVALFHDTELRKYCDNISDDAYMSVVMKQFSQGYSIVLQLLREVSEFDEATSEDDGGMVSSDDDIMTPITRMDRSRTFNGFTHVLPHKANGLRPSIISGPFPCKPETAPSNGLVNGHATVVPSSLSSLTSVFLTNGSRHSNGYSDTVEKLEQEVNNLKVELQKSQEAVKKLQDREKQLQERLSTEAHSLFNGGLNGHFEDLSLASRPSELVRQYGDLYSRIRVDALDALDRIGQLDDLSVLKEKILFSVVVLSFRGAQQAVHELRGKVRHLLNLPHPDAHRNQFDPLCNHMEIQVAQYLCKTAGNFDVSLTIEEVCSQIYATLYDYPVLKDCQGLRSYVAACVQVAWGLSVQNPPFLIMYDARQFHPDLHVRFHTSDPESVAIKNFLWPALTEGYNGPCVYKGVVIT</sequence>
<evidence type="ECO:0000313" key="14">
    <source>
        <dbReference type="EMBL" id="EKC42698.1"/>
    </source>
</evidence>
<keyword evidence="6" id="KW-0963">Cytoplasm</keyword>
<gene>
    <name evidence="14" type="ORF">CGI_10023920</name>
</gene>
<accession>K1RAD2</accession>
<dbReference type="InterPro" id="IPR031981">
    <property type="entry name" value="MIEAP_C"/>
</dbReference>
<dbReference type="HOGENOM" id="CLU_019071_0_0_1"/>
<keyword evidence="8" id="KW-0175">Coiled coil</keyword>
<evidence type="ECO:0000256" key="9">
    <source>
        <dbReference type="ARBA" id="ARBA00023121"/>
    </source>
</evidence>
<evidence type="ECO:0000256" key="10">
    <source>
        <dbReference type="ARBA" id="ARBA00023128"/>
    </source>
</evidence>
<evidence type="ECO:0000256" key="2">
    <source>
        <dbReference type="ARBA" id="ARBA00004305"/>
    </source>
</evidence>
<keyword evidence="9" id="KW-0446">Lipid-binding</keyword>
<dbReference type="AlphaFoldDB" id="K1RAD2"/>
<keyword evidence="11" id="KW-0472">Membrane</keyword>
<evidence type="ECO:0000256" key="8">
    <source>
        <dbReference type="ARBA" id="ARBA00023054"/>
    </source>
</evidence>
<evidence type="ECO:0000256" key="11">
    <source>
        <dbReference type="ARBA" id="ARBA00023136"/>
    </source>
</evidence>
<keyword evidence="10" id="KW-0496">Mitochondrion</keyword>
<evidence type="ECO:0000256" key="5">
    <source>
        <dbReference type="ARBA" id="ARBA00019863"/>
    </source>
</evidence>
<dbReference type="InParanoid" id="K1RAD2"/>
<evidence type="ECO:0000259" key="13">
    <source>
        <dbReference type="Pfam" id="PF16026"/>
    </source>
</evidence>
<evidence type="ECO:0000256" key="12">
    <source>
        <dbReference type="ARBA" id="ARBA00032687"/>
    </source>
</evidence>
<reference evidence="14" key="1">
    <citation type="journal article" date="2012" name="Nature">
        <title>The oyster genome reveals stress adaptation and complexity of shell formation.</title>
        <authorList>
            <person name="Zhang G."/>
            <person name="Fang X."/>
            <person name="Guo X."/>
            <person name="Li L."/>
            <person name="Luo R."/>
            <person name="Xu F."/>
            <person name="Yang P."/>
            <person name="Zhang L."/>
            <person name="Wang X."/>
            <person name="Qi H."/>
            <person name="Xiong Z."/>
            <person name="Que H."/>
            <person name="Xie Y."/>
            <person name="Holland P.W."/>
            <person name="Paps J."/>
            <person name="Zhu Y."/>
            <person name="Wu F."/>
            <person name="Chen Y."/>
            <person name="Wang J."/>
            <person name="Peng C."/>
            <person name="Meng J."/>
            <person name="Yang L."/>
            <person name="Liu J."/>
            <person name="Wen B."/>
            <person name="Zhang N."/>
            <person name="Huang Z."/>
            <person name="Zhu Q."/>
            <person name="Feng Y."/>
            <person name="Mount A."/>
            <person name="Hedgecock D."/>
            <person name="Xu Z."/>
            <person name="Liu Y."/>
            <person name="Domazet-Loso T."/>
            <person name="Du Y."/>
            <person name="Sun X."/>
            <person name="Zhang S."/>
            <person name="Liu B."/>
            <person name="Cheng P."/>
            <person name="Jiang X."/>
            <person name="Li J."/>
            <person name="Fan D."/>
            <person name="Wang W."/>
            <person name="Fu W."/>
            <person name="Wang T."/>
            <person name="Wang B."/>
            <person name="Zhang J."/>
            <person name="Peng Z."/>
            <person name="Li Y."/>
            <person name="Li N."/>
            <person name="Wang J."/>
            <person name="Chen M."/>
            <person name="He Y."/>
            <person name="Tan F."/>
            <person name="Song X."/>
            <person name="Zheng Q."/>
            <person name="Huang R."/>
            <person name="Yang H."/>
            <person name="Du X."/>
            <person name="Chen L."/>
            <person name="Yang M."/>
            <person name="Gaffney P.M."/>
            <person name="Wang S."/>
            <person name="Luo L."/>
            <person name="She Z."/>
            <person name="Ming Y."/>
            <person name="Huang W."/>
            <person name="Zhang S."/>
            <person name="Huang B."/>
            <person name="Zhang Y."/>
            <person name="Qu T."/>
            <person name="Ni P."/>
            <person name="Miao G."/>
            <person name="Wang J."/>
            <person name="Wang Q."/>
            <person name="Steinberg C.E."/>
            <person name="Wang H."/>
            <person name="Li N."/>
            <person name="Qian L."/>
            <person name="Zhang G."/>
            <person name="Li Y."/>
            <person name="Yang H."/>
            <person name="Liu X."/>
            <person name="Wang J."/>
            <person name="Yin Y."/>
            <person name="Wang J."/>
        </authorList>
    </citation>
    <scope>NUCLEOTIDE SEQUENCE [LARGE SCALE GENOMIC DNA]</scope>
    <source>
        <strain evidence="14">05x7-T-G4-1.051#20</strain>
    </source>
</reference>